<comment type="caution">
    <text evidence="1">The sequence shown here is derived from an EMBL/GenBank/DDBJ whole genome shotgun (WGS) entry which is preliminary data.</text>
</comment>
<evidence type="ECO:0000313" key="1">
    <source>
        <dbReference type="EMBL" id="KAJ9114942.1"/>
    </source>
</evidence>
<dbReference type="Proteomes" id="UP001230649">
    <property type="component" value="Unassembled WGS sequence"/>
</dbReference>
<reference evidence="1" key="1">
    <citation type="submission" date="2023-04" db="EMBL/GenBank/DDBJ databases">
        <title>Draft Genome sequencing of Naganishia species isolated from polar environments using Oxford Nanopore Technology.</title>
        <authorList>
            <person name="Leo P."/>
            <person name="Venkateswaran K."/>
        </authorList>
    </citation>
    <scope>NUCLEOTIDE SEQUENCE</scope>
    <source>
        <strain evidence="1">MNA-CCFEE 5262</strain>
    </source>
</reference>
<keyword evidence="2" id="KW-1185">Reference proteome</keyword>
<organism evidence="1 2">
    <name type="scientific">Naganishia adeliensis</name>
    <dbReference type="NCBI Taxonomy" id="92952"/>
    <lineage>
        <taxon>Eukaryota</taxon>
        <taxon>Fungi</taxon>
        <taxon>Dikarya</taxon>
        <taxon>Basidiomycota</taxon>
        <taxon>Agaricomycotina</taxon>
        <taxon>Tremellomycetes</taxon>
        <taxon>Filobasidiales</taxon>
        <taxon>Filobasidiaceae</taxon>
        <taxon>Naganishia</taxon>
    </lineage>
</organism>
<protein>
    <submittedName>
        <fullName evidence="1">Uncharacterized protein</fullName>
    </submittedName>
</protein>
<accession>A0ACC2WV46</accession>
<proteinExistence type="predicted"/>
<sequence>MAACASSTRLISMELAFNPTIDFVGLYSNWGKAKTQARKRLSSLERYSYVPDLDFLHLLDDLTGFIRNQSTAAGFWSQYHPEEEMKAAGEYVRSAALHLLLEVTSSSDIARLLEKVDAAGLDDKSQRYLKFAQREARRSGAYLGESKREQYKAICDKLEHLKTKFVIVDEEPNIWVPPGLLDVIPSDYCETHKVDPAMGKVKISVKPSDYLTFVEYCDDDEAVKQLYELRENMMPENEQVLKSVLELRGQQAEMLGYPSFADYAMEVGMMTSPQAVRDFLEEANDRARADAEREKRYLVRTFDVFDTRPVDVQESCDSVNDQIHAPQLCGRLYLDLLARESKASNPCAIGLTSSTPYSPIIPAICLAASFGSKQHSCITFADVSNLLHELGHCVHFLLAQTSAYHRFNGFANEMDFIEVPSLLLEELLRLPEVVKMMAVDLDGNCIPEEYLGPLIAARDVNKAMNVRTQTLYSLISLDLHMDLNPTGKYTGETTTLVTALFSQYGNFPHLQTRMQHSFYHLIDYDCRYYTYIHSQMLVKALAERFLARGSDLPSVGIGV</sequence>
<evidence type="ECO:0000313" key="2">
    <source>
        <dbReference type="Proteomes" id="UP001230649"/>
    </source>
</evidence>
<name>A0ACC2WV46_9TREE</name>
<gene>
    <name evidence="1" type="ORF">QFC20_001316</name>
</gene>
<dbReference type="EMBL" id="JASBWS010000007">
    <property type="protein sequence ID" value="KAJ9114942.1"/>
    <property type="molecule type" value="Genomic_DNA"/>
</dbReference>